<evidence type="ECO:0000313" key="4">
    <source>
        <dbReference type="Proteomes" id="UP000635885"/>
    </source>
</evidence>
<evidence type="ECO:0000313" key="3">
    <source>
        <dbReference type="EMBL" id="GGC54959.1"/>
    </source>
</evidence>
<protein>
    <recommendedName>
        <fullName evidence="2">HTH araC/xylS-type domain-containing protein</fullName>
    </recommendedName>
</protein>
<comment type="caution">
    <text evidence="3">The sequence shown here is derived from an EMBL/GenBank/DDBJ whole genome shotgun (WGS) entry which is preliminary data.</text>
</comment>
<accession>A0ABQ1N5P2</accession>
<dbReference type="PROSITE" id="PS01124">
    <property type="entry name" value="HTH_ARAC_FAMILY_2"/>
    <property type="match status" value="1"/>
</dbReference>
<proteinExistence type="predicted"/>
<dbReference type="EMBL" id="BMFD01000027">
    <property type="protein sequence ID" value="GGC54959.1"/>
    <property type="molecule type" value="Genomic_DNA"/>
</dbReference>
<dbReference type="PANTHER" id="PTHR43280">
    <property type="entry name" value="ARAC-FAMILY TRANSCRIPTIONAL REGULATOR"/>
    <property type="match status" value="1"/>
</dbReference>
<evidence type="ECO:0000259" key="2">
    <source>
        <dbReference type="PROSITE" id="PS01124"/>
    </source>
</evidence>
<sequence length="134" mass="15649">MRSAIVDDVLFKLNIAMDFQEVYKDSDLNLKKLASLVGVSDTILNKIIKSYYGYGFRSYLNDVRIKKLIEWLKIETVKPNVEKCLKITGYKSRVTFYNAFKSKTDVSFKEYFKIQSESKNSIPIIFETVAYQEE</sequence>
<dbReference type="PANTHER" id="PTHR43280:SF2">
    <property type="entry name" value="HTH-TYPE TRANSCRIPTIONAL REGULATOR EXSA"/>
    <property type="match status" value="1"/>
</dbReference>
<evidence type="ECO:0000256" key="1">
    <source>
        <dbReference type="ARBA" id="ARBA00023125"/>
    </source>
</evidence>
<feature type="domain" description="HTH araC/xylS-type" evidence="2">
    <location>
        <begin position="14"/>
        <end position="114"/>
    </location>
</feature>
<dbReference type="Pfam" id="PF12833">
    <property type="entry name" value="HTH_18"/>
    <property type="match status" value="1"/>
</dbReference>
<dbReference type="Proteomes" id="UP000635885">
    <property type="component" value="Unassembled WGS sequence"/>
</dbReference>
<name>A0ABQ1N5P2_9BACT</name>
<gene>
    <name evidence="3" type="ORF">GCM10010993_36650</name>
</gene>
<organism evidence="3 4">
    <name type="scientific">Belliella aquatica</name>
    <dbReference type="NCBI Taxonomy" id="1323734"/>
    <lineage>
        <taxon>Bacteria</taxon>
        <taxon>Pseudomonadati</taxon>
        <taxon>Bacteroidota</taxon>
        <taxon>Cytophagia</taxon>
        <taxon>Cytophagales</taxon>
        <taxon>Cyclobacteriaceae</taxon>
        <taxon>Belliella</taxon>
    </lineage>
</organism>
<dbReference type="InterPro" id="IPR018060">
    <property type="entry name" value="HTH_AraC"/>
</dbReference>
<dbReference type="Gene3D" id="1.10.10.60">
    <property type="entry name" value="Homeodomain-like"/>
    <property type="match status" value="2"/>
</dbReference>
<keyword evidence="1" id="KW-0238">DNA-binding</keyword>
<dbReference type="SMART" id="SM00342">
    <property type="entry name" value="HTH_ARAC"/>
    <property type="match status" value="1"/>
</dbReference>
<keyword evidence="4" id="KW-1185">Reference proteome</keyword>
<reference evidence="4" key="1">
    <citation type="journal article" date="2019" name="Int. J. Syst. Evol. Microbiol.">
        <title>The Global Catalogue of Microorganisms (GCM) 10K type strain sequencing project: providing services to taxonomists for standard genome sequencing and annotation.</title>
        <authorList>
            <consortium name="The Broad Institute Genomics Platform"/>
            <consortium name="The Broad Institute Genome Sequencing Center for Infectious Disease"/>
            <person name="Wu L."/>
            <person name="Ma J."/>
        </authorList>
    </citation>
    <scope>NUCLEOTIDE SEQUENCE [LARGE SCALE GENOMIC DNA]</scope>
    <source>
        <strain evidence="4">CGMCC 1.12479</strain>
    </source>
</reference>